<dbReference type="PROSITE" id="PS50931">
    <property type="entry name" value="HTH_LYSR"/>
    <property type="match status" value="1"/>
</dbReference>
<evidence type="ECO:0000256" key="4">
    <source>
        <dbReference type="ARBA" id="ARBA00023163"/>
    </source>
</evidence>
<dbReference type="CDD" id="cd08414">
    <property type="entry name" value="PBP2_LTTR_aromatics_like"/>
    <property type="match status" value="1"/>
</dbReference>
<dbReference type="FunFam" id="1.10.10.10:FF:000001">
    <property type="entry name" value="LysR family transcriptional regulator"/>
    <property type="match status" value="1"/>
</dbReference>
<dbReference type="GO" id="GO:0003700">
    <property type="term" value="F:DNA-binding transcription factor activity"/>
    <property type="evidence" value="ECO:0007669"/>
    <property type="project" value="InterPro"/>
</dbReference>
<dbReference type="OrthoDB" id="5292387at2"/>
<dbReference type="InterPro" id="IPR000847">
    <property type="entry name" value="LysR_HTH_N"/>
</dbReference>
<dbReference type="InterPro" id="IPR036388">
    <property type="entry name" value="WH-like_DNA-bd_sf"/>
</dbReference>
<comment type="caution">
    <text evidence="6">The sequence shown here is derived from an EMBL/GenBank/DDBJ whole genome shotgun (WGS) entry which is preliminary data.</text>
</comment>
<keyword evidence="3" id="KW-0238">DNA-binding</keyword>
<keyword evidence="2" id="KW-0805">Transcription regulation</keyword>
<dbReference type="AlphaFoldDB" id="A0A420GYE2"/>
<dbReference type="SUPFAM" id="SSF46785">
    <property type="entry name" value="Winged helix' DNA-binding domain"/>
    <property type="match status" value="1"/>
</dbReference>
<feature type="domain" description="HTH lysR-type" evidence="5">
    <location>
        <begin position="5"/>
        <end position="62"/>
    </location>
</feature>
<dbReference type="Gene3D" id="1.10.10.10">
    <property type="entry name" value="Winged helix-like DNA-binding domain superfamily/Winged helix DNA-binding domain"/>
    <property type="match status" value="1"/>
</dbReference>
<dbReference type="InterPro" id="IPR005119">
    <property type="entry name" value="LysR_subst-bd"/>
</dbReference>
<evidence type="ECO:0000256" key="3">
    <source>
        <dbReference type="ARBA" id="ARBA00023125"/>
    </source>
</evidence>
<evidence type="ECO:0000256" key="1">
    <source>
        <dbReference type="ARBA" id="ARBA00009437"/>
    </source>
</evidence>
<reference evidence="6 7" key="1">
    <citation type="submission" date="2016-07" db="EMBL/GenBank/DDBJ databases">
        <title>Genome analysis of Burkholderia fungorum ES3-20.</title>
        <authorList>
            <person name="Xu D."/>
            <person name="Yao R."/>
            <person name="Zheng S."/>
        </authorList>
    </citation>
    <scope>NUCLEOTIDE SEQUENCE [LARGE SCALE GENOMIC DNA]</scope>
    <source>
        <strain evidence="6 7">ES3-20</strain>
    </source>
</reference>
<dbReference type="PRINTS" id="PR00039">
    <property type="entry name" value="HTHLYSR"/>
</dbReference>
<dbReference type="Pfam" id="PF00126">
    <property type="entry name" value="HTH_1"/>
    <property type="match status" value="1"/>
</dbReference>
<name>A0A420GYE2_9BURK</name>
<keyword evidence="4" id="KW-0804">Transcription</keyword>
<dbReference type="Proteomes" id="UP000283709">
    <property type="component" value="Unassembled WGS sequence"/>
</dbReference>
<dbReference type="PANTHER" id="PTHR30346">
    <property type="entry name" value="TRANSCRIPTIONAL DUAL REGULATOR HCAR-RELATED"/>
    <property type="match status" value="1"/>
</dbReference>
<dbReference type="Pfam" id="PF03466">
    <property type="entry name" value="LysR_substrate"/>
    <property type="match status" value="1"/>
</dbReference>
<dbReference type="GO" id="GO:0032993">
    <property type="term" value="C:protein-DNA complex"/>
    <property type="evidence" value="ECO:0007669"/>
    <property type="project" value="TreeGrafter"/>
</dbReference>
<dbReference type="PANTHER" id="PTHR30346:SF0">
    <property type="entry name" value="HCA OPERON TRANSCRIPTIONAL ACTIVATOR HCAR"/>
    <property type="match status" value="1"/>
</dbReference>
<dbReference type="InterPro" id="IPR036390">
    <property type="entry name" value="WH_DNA-bd_sf"/>
</dbReference>
<evidence type="ECO:0000259" key="5">
    <source>
        <dbReference type="PROSITE" id="PS50931"/>
    </source>
</evidence>
<gene>
    <name evidence="6" type="ORF">BCY88_15255</name>
</gene>
<comment type="similarity">
    <text evidence="1">Belongs to the LysR transcriptional regulatory family.</text>
</comment>
<evidence type="ECO:0000313" key="6">
    <source>
        <dbReference type="EMBL" id="RKF50116.1"/>
    </source>
</evidence>
<evidence type="ECO:0000313" key="7">
    <source>
        <dbReference type="Proteomes" id="UP000283709"/>
    </source>
</evidence>
<dbReference type="SUPFAM" id="SSF53850">
    <property type="entry name" value="Periplasmic binding protein-like II"/>
    <property type="match status" value="1"/>
</dbReference>
<dbReference type="RefSeq" id="WP_120342839.1">
    <property type="nucleotide sequence ID" value="NZ_MCAS01000002.1"/>
</dbReference>
<accession>A0A420GYE2</accession>
<proteinExistence type="inferred from homology"/>
<organism evidence="6 7">
    <name type="scientific">Paraburkholderia fungorum</name>
    <dbReference type="NCBI Taxonomy" id="134537"/>
    <lineage>
        <taxon>Bacteria</taxon>
        <taxon>Pseudomonadati</taxon>
        <taxon>Pseudomonadota</taxon>
        <taxon>Betaproteobacteria</taxon>
        <taxon>Burkholderiales</taxon>
        <taxon>Burkholderiaceae</taxon>
        <taxon>Paraburkholderia</taxon>
    </lineage>
</organism>
<dbReference type="EMBL" id="MCAS01000002">
    <property type="protein sequence ID" value="RKF50116.1"/>
    <property type="molecule type" value="Genomic_DNA"/>
</dbReference>
<evidence type="ECO:0000256" key="2">
    <source>
        <dbReference type="ARBA" id="ARBA00023015"/>
    </source>
</evidence>
<sequence length="300" mass="32852">MVNFRLVRHLWLFLAVAEEGNFGRAARRLNMSQPPLTEQIQILEQALKVRLFERSRKGAQLTPVGAAILPAVRKFADQLERLEFAVREAVEGHSGLLTIGAITSAMVDVLPPLVTRLKAEYPQLTISVREIDSAEAVPALLAGDVDLAFARLEGDLAPTIESTPLKQDRLVVAVPSEHPMASLTRIRLATLSNENFVMFPRHVSPVYFDSLIAACRANGFSPRILHHVRSVASQVAFVACGQGIALVPESLRSLASENVVFRPLKENVSVVTIAMAWKTDRDSPLITSVLSSLGRRRAVA</sequence>
<dbReference type="Gene3D" id="3.40.190.10">
    <property type="entry name" value="Periplasmic binding protein-like II"/>
    <property type="match status" value="2"/>
</dbReference>
<dbReference type="GO" id="GO:0003677">
    <property type="term" value="F:DNA binding"/>
    <property type="evidence" value="ECO:0007669"/>
    <property type="project" value="UniProtKB-KW"/>
</dbReference>
<protein>
    <submittedName>
        <fullName evidence="6">LysR family transcriptional regulator</fullName>
    </submittedName>
</protein>